<feature type="region of interest" description="Disordered" evidence="18">
    <location>
        <begin position="353"/>
        <end position="399"/>
    </location>
</feature>
<dbReference type="Pfam" id="PF00476">
    <property type="entry name" value="DNA_pol_A"/>
    <property type="match status" value="1"/>
</dbReference>
<comment type="subunit">
    <text evidence="2">Single-chain monomer with multiple functions.</text>
</comment>
<dbReference type="EC" id="2.7.7.7" evidence="3 16"/>
<dbReference type="InterPro" id="IPR043502">
    <property type="entry name" value="DNA/RNA_pol_sf"/>
</dbReference>
<dbReference type="InterPro" id="IPR013520">
    <property type="entry name" value="Ribonucl_H"/>
</dbReference>
<evidence type="ECO:0000256" key="13">
    <source>
        <dbReference type="ARBA" id="ARBA00023125"/>
    </source>
</evidence>
<dbReference type="InterPro" id="IPR002298">
    <property type="entry name" value="DNA_polymerase_A"/>
</dbReference>
<dbReference type="Gene3D" id="1.10.150.20">
    <property type="entry name" value="5' to 3' exonuclease, C-terminal subdomain"/>
    <property type="match status" value="2"/>
</dbReference>
<evidence type="ECO:0000256" key="16">
    <source>
        <dbReference type="NCBIfam" id="TIGR00593"/>
    </source>
</evidence>
<proteinExistence type="inferred from homology"/>
<dbReference type="PANTHER" id="PTHR10133">
    <property type="entry name" value="DNA POLYMERASE I"/>
    <property type="match status" value="1"/>
</dbReference>
<dbReference type="RefSeq" id="WP_376832658.1">
    <property type="nucleotide sequence ID" value="NZ_JBHLWR010000006.1"/>
</dbReference>
<evidence type="ECO:0000259" key="20">
    <source>
        <dbReference type="SMART" id="SM00475"/>
    </source>
</evidence>
<dbReference type="SUPFAM" id="SSF88723">
    <property type="entry name" value="PIN domain-like"/>
    <property type="match status" value="1"/>
</dbReference>
<feature type="domain" description="3'-5' exonuclease" evidence="19">
    <location>
        <begin position="400"/>
        <end position="595"/>
    </location>
</feature>
<evidence type="ECO:0000259" key="22">
    <source>
        <dbReference type="SMART" id="SM00482"/>
    </source>
</evidence>
<dbReference type="CDD" id="cd09859">
    <property type="entry name" value="PIN_53EXO"/>
    <property type="match status" value="1"/>
</dbReference>
<evidence type="ECO:0000256" key="17">
    <source>
        <dbReference type="RuleBase" id="RU004460"/>
    </source>
</evidence>
<dbReference type="InterPro" id="IPR012337">
    <property type="entry name" value="RNaseH-like_sf"/>
</dbReference>
<dbReference type="InterPro" id="IPR018320">
    <property type="entry name" value="DNA_polymerase_1"/>
</dbReference>
<dbReference type="SMART" id="SM00479">
    <property type="entry name" value="EXOIII"/>
    <property type="match status" value="1"/>
</dbReference>
<dbReference type="Gene3D" id="1.20.1060.10">
    <property type="entry name" value="Taq DNA Polymerase, Chain T, domain 4"/>
    <property type="match status" value="1"/>
</dbReference>
<feature type="domain" description="5'-3' exonuclease" evidence="20">
    <location>
        <begin position="17"/>
        <end position="292"/>
    </location>
</feature>
<evidence type="ECO:0000256" key="10">
    <source>
        <dbReference type="ARBA" id="ARBA00022801"/>
    </source>
</evidence>
<keyword evidence="11 17" id="KW-0269">Exonuclease</keyword>
<dbReference type="CDD" id="cd09898">
    <property type="entry name" value="H3TH_53EXO"/>
    <property type="match status" value="1"/>
</dbReference>
<dbReference type="SMART" id="SM00482">
    <property type="entry name" value="POLAc"/>
    <property type="match status" value="1"/>
</dbReference>
<evidence type="ECO:0000256" key="6">
    <source>
        <dbReference type="ARBA" id="ARBA00022695"/>
    </source>
</evidence>
<evidence type="ECO:0000256" key="11">
    <source>
        <dbReference type="ARBA" id="ARBA00022839"/>
    </source>
</evidence>
<evidence type="ECO:0000313" key="24">
    <source>
        <dbReference type="Proteomes" id="UP001595536"/>
    </source>
</evidence>
<protein>
    <recommendedName>
        <fullName evidence="4 16">DNA polymerase I</fullName>
        <ecNumber evidence="3 16">2.7.7.7</ecNumber>
    </recommendedName>
</protein>
<dbReference type="SUPFAM" id="SSF56672">
    <property type="entry name" value="DNA/RNA polymerases"/>
    <property type="match status" value="1"/>
</dbReference>
<dbReference type="PANTHER" id="PTHR10133:SF27">
    <property type="entry name" value="DNA POLYMERASE NU"/>
    <property type="match status" value="1"/>
</dbReference>
<evidence type="ECO:0000256" key="9">
    <source>
        <dbReference type="ARBA" id="ARBA00022763"/>
    </source>
</evidence>
<dbReference type="GO" id="GO:0003887">
    <property type="term" value="F:DNA-directed DNA polymerase activity"/>
    <property type="evidence" value="ECO:0007669"/>
    <property type="project" value="UniProtKB-EC"/>
</dbReference>
<keyword evidence="6 17" id="KW-0548">Nucleotidyltransferase</keyword>
<dbReference type="SMART" id="SM00475">
    <property type="entry name" value="53EXOc"/>
    <property type="match status" value="1"/>
</dbReference>
<evidence type="ECO:0000256" key="1">
    <source>
        <dbReference type="ARBA" id="ARBA00007705"/>
    </source>
</evidence>
<accession>A0ABV7LBQ6</accession>
<dbReference type="SUPFAM" id="SSF47807">
    <property type="entry name" value="5' to 3' exonuclease, C-terminal subdomain"/>
    <property type="match status" value="1"/>
</dbReference>
<evidence type="ECO:0000259" key="19">
    <source>
        <dbReference type="SMART" id="SM00474"/>
    </source>
</evidence>
<dbReference type="Gene3D" id="3.30.420.10">
    <property type="entry name" value="Ribonuclease H-like superfamily/Ribonuclease H"/>
    <property type="match status" value="1"/>
</dbReference>
<dbReference type="NCBIfam" id="NF004397">
    <property type="entry name" value="PRK05755.1"/>
    <property type="match status" value="1"/>
</dbReference>
<evidence type="ECO:0000256" key="15">
    <source>
        <dbReference type="ARBA" id="ARBA00049244"/>
    </source>
</evidence>
<dbReference type="PRINTS" id="PR00868">
    <property type="entry name" value="DNAPOLI"/>
</dbReference>
<dbReference type="Pfam" id="PF01612">
    <property type="entry name" value="DNA_pol_A_exo1"/>
    <property type="match status" value="1"/>
</dbReference>
<feature type="domain" description="DNA-directed DNA polymerase family A palm" evidence="22">
    <location>
        <begin position="764"/>
        <end position="970"/>
    </location>
</feature>
<gene>
    <name evidence="17 23" type="primary">polA</name>
    <name evidence="23" type="ORF">ACFOEX_02600</name>
</gene>
<keyword evidence="9 17" id="KW-0227">DNA damage</keyword>
<dbReference type="CDD" id="cd06139">
    <property type="entry name" value="DNA_polA_I_Ecoli_like_exo"/>
    <property type="match status" value="1"/>
</dbReference>
<evidence type="ECO:0000256" key="4">
    <source>
        <dbReference type="ARBA" id="ARBA00020311"/>
    </source>
</evidence>
<keyword evidence="14 17" id="KW-0234">DNA repair</keyword>
<evidence type="ECO:0000256" key="5">
    <source>
        <dbReference type="ARBA" id="ARBA00022679"/>
    </source>
</evidence>
<dbReference type="InterPro" id="IPR029060">
    <property type="entry name" value="PIN-like_dom_sf"/>
</dbReference>
<dbReference type="InterPro" id="IPR002562">
    <property type="entry name" value="3'-5'_exonuclease_dom"/>
</dbReference>
<comment type="caution">
    <text evidence="23">The sequence shown here is derived from an EMBL/GenBank/DDBJ whole genome shotgun (WGS) entry which is preliminary data.</text>
</comment>
<keyword evidence="7 17" id="KW-0235">DNA replication</keyword>
<organism evidence="23 24">
    <name type="scientific">Camelimonas abortus</name>
    <dbReference type="NCBI Taxonomy" id="1017184"/>
    <lineage>
        <taxon>Bacteria</taxon>
        <taxon>Pseudomonadati</taxon>
        <taxon>Pseudomonadota</taxon>
        <taxon>Alphaproteobacteria</taxon>
        <taxon>Hyphomicrobiales</taxon>
        <taxon>Chelatococcaceae</taxon>
        <taxon>Camelimonas</taxon>
    </lineage>
</organism>
<evidence type="ECO:0000259" key="21">
    <source>
        <dbReference type="SMART" id="SM00479"/>
    </source>
</evidence>
<dbReference type="Gene3D" id="3.30.70.370">
    <property type="match status" value="1"/>
</dbReference>
<dbReference type="Pfam" id="PF01367">
    <property type="entry name" value="5_3_exonuc"/>
    <property type="match status" value="1"/>
</dbReference>
<dbReference type="InterPro" id="IPR019760">
    <property type="entry name" value="DNA-dir_DNA_pol_A_CS"/>
</dbReference>
<dbReference type="InterPro" id="IPR020046">
    <property type="entry name" value="5-3_exonucl_a-hlix_arch_N"/>
</dbReference>
<evidence type="ECO:0000256" key="7">
    <source>
        <dbReference type="ARBA" id="ARBA00022705"/>
    </source>
</evidence>
<evidence type="ECO:0000313" key="23">
    <source>
        <dbReference type="EMBL" id="MFC3265251.1"/>
    </source>
</evidence>
<evidence type="ECO:0000256" key="2">
    <source>
        <dbReference type="ARBA" id="ARBA00011541"/>
    </source>
</evidence>
<comment type="function">
    <text evidence="17">In addition to polymerase activity, this DNA polymerase exhibits 3'-5' and 5'-3' exonuclease activity.</text>
</comment>
<keyword evidence="8" id="KW-0540">Nuclease</keyword>
<comment type="similarity">
    <text evidence="1 17">Belongs to the DNA polymerase type-A family.</text>
</comment>
<dbReference type="SMART" id="SM00474">
    <property type="entry name" value="35EXOc"/>
    <property type="match status" value="1"/>
</dbReference>
<evidence type="ECO:0000256" key="14">
    <source>
        <dbReference type="ARBA" id="ARBA00023204"/>
    </source>
</evidence>
<evidence type="ECO:0000256" key="12">
    <source>
        <dbReference type="ARBA" id="ARBA00022932"/>
    </source>
</evidence>
<feature type="domain" description="Exonuclease" evidence="21">
    <location>
        <begin position="420"/>
        <end position="596"/>
    </location>
</feature>
<sequence>MTASAATGAAPALTPDDQVLLIDGSSFVFRAYFQSMNQDRRYNNRPSDGLPTGAVRLFCAKLLQFVRDGVLGVKPTIMAVVFDKSEDSFRREIYPPYKANRPEPPPELAAQFPLMREAVRAFGLTPVEMPRWEADDIIATYAREASEAGAQTLIVSADKDLMQLVGDGVTFYDFESGVRGRPGYRPERRLDREGVIEKFGVPPELVPDVQALVGDASDNVPGVPGIGVKTAAQLINEYGSLEALLQAAPQIRQPKRRQALLDNAGLARLSLRLVTLDRHAPAPVPLADHRIGGLDPKRLVAFLKAMEFNQLVKRAAELFDVDPAAIDPDPALAPGGSAIGELRALMAGDAGGAGEAAAGEGDADGAAAGASPGAGPGAPAQLAAARREEGAGTPVDRSAYRTVTGLDELDRWIAEAREAGVVAVDTETTSLDAMSAELVGVSLATAPGRACYVPLGHRGGDDLFSEGLRPGQAPLGETLARLKPLLADPAVLKVGQNVKYDLLVLGRYGLRVAPYDDVMLMSYVLDAGRAPGGHGMDALAKALLGHDCISFRDVAGSGRAAVSFDRVEIDRAAEYAAEDADVTLRLWRVLKPRLVAEGKTHVYETLERPLPQVLADMEARGVAIDRAMLARLSADFARSLARLEEEIHGLAGEKFNIGSPKQLGDILFGRMNLPGGRKTPTGQWATGARFLEELADEGYELPRRILDWRQLAKLKSTYADALPGYVNPVTGRVHTSYALAATTTGRLASSDPNLQNIPVRTEEGRKIRQAFIAAPGRRLVSADYSQIELRVLAHIADIPQLKRAFAEGVDIHVMTASEMFGVPVEGMDPLVRRRAKAINFGIIYGISAFGLAAQLGIGREEAGAYIRRYFERFPGIRDYMEETRRQCRERGYVTTIFGRVCHYPDIASSNASQRAAVERQAINAPIQGSAADIIRRAMTRMDQALAEAGLSARMLLQVHDELIFEAPVDECERTIEIARKVMVEAPLPLVSLSVPLQVDARAADNWEEAH</sequence>
<dbReference type="PROSITE" id="PS00447">
    <property type="entry name" value="DNA_POLYMERASE_A"/>
    <property type="match status" value="1"/>
</dbReference>
<dbReference type="InterPro" id="IPR020045">
    <property type="entry name" value="DNA_polI_H3TH"/>
</dbReference>
<keyword evidence="13 17" id="KW-0238">DNA-binding</keyword>
<dbReference type="InterPro" id="IPR036397">
    <property type="entry name" value="RNaseH_sf"/>
</dbReference>
<dbReference type="SUPFAM" id="SSF53098">
    <property type="entry name" value="Ribonuclease H-like"/>
    <property type="match status" value="1"/>
</dbReference>
<evidence type="ECO:0000256" key="8">
    <source>
        <dbReference type="ARBA" id="ARBA00022722"/>
    </source>
</evidence>
<dbReference type="Proteomes" id="UP001595536">
    <property type="component" value="Unassembled WGS sequence"/>
</dbReference>
<evidence type="ECO:0000256" key="3">
    <source>
        <dbReference type="ARBA" id="ARBA00012417"/>
    </source>
</evidence>
<dbReference type="EMBL" id="JBHRUV010000014">
    <property type="protein sequence ID" value="MFC3265251.1"/>
    <property type="molecule type" value="Genomic_DNA"/>
</dbReference>
<keyword evidence="24" id="KW-1185">Reference proteome</keyword>
<evidence type="ECO:0000256" key="18">
    <source>
        <dbReference type="SAM" id="MobiDB-lite"/>
    </source>
</evidence>
<dbReference type="Pfam" id="PF02739">
    <property type="entry name" value="5_3_exonuc_N"/>
    <property type="match status" value="1"/>
</dbReference>
<dbReference type="InterPro" id="IPR008918">
    <property type="entry name" value="HhH2"/>
</dbReference>
<reference evidence="24" key="1">
    <citation type="journal article" date="2019" name="Int. J. Syst. Evol. Microbiol.">
        <title>The Global Catalogue of Microorganisms (GCM) 10K type strain sequencing project: providing services to taxonomists for standard genome sequencing and annotation.</title>
        <authorList>
            <consortium name="The Broad Institute Genomics Platform"/>
            <consortium name="The Broad Institute Genome Sequencing Center for Infectious Disease"/>
            <person name="Wu L."/>
            <person name="Ma J."/>
        </authorList>
    </citation>
    <scope>NUCLEOTIDE SEQUENCE [LARGE SCALE GENOMIC DNA]</scope>
    <source>
        <strain evidence="24">CCM 7941</strain>
    </source>
</reference>
<comment type="catalytic activity">
    <reaction evidence="15 17">
        <text>DNA(n) + a 2'-deoxyribonucleoside 5'-triphosphate = DNA(n+1) + diphosphate</text>
        <dbReference type="Rhea" id="RHEA:22508"/>
        <dbReference type="Rhea" id="RHEA-COMP:17339"/>
        <dbReference type="Rhea" id="RHEA-COMP:17340"/>
        <dbReference type="ChEBI" id="CHEBI:33019"/>
        <dbReference type="ChEBI" id="CHEBI:61560"/>
        <dbReference type="ChEBI" id="CHEBI:173112"/>
        <dbReference type="EC" id="2.7.7.7"/>
    </reaction>
</comment>
<name>A0ABV7LBQ6_9HYPH</name>
<dbReference type="SMART" id="SM00279">
    <property type="entry name" value="HhH2"/>
    <property type="match status" value="1"/>
</dbReference>
<keyword evidence="10 17" id="KW-0378">Hydrolase</keyword>
<dbReference type="InterPro" id="IPR001098">
    <property type="entry name" value="DNA-dir_DNA_pol_A_palm_dom"/>
</dbReference>
<dbReference type="NCBIfam" id="TIGR00593">
    <property type="entry name" value="pola"/>
    <property type="match status" value="1"/>
</dbReference>
<keyword evidence="12 17" id="KW-0239">DNA-directed DNA polymerase</keyword>
<dbReference type="CDD" id="cd08637">
    <property type="entry name" value="DNA_pol_A_pol_I_C"/>
    <property type="match status" value="1"/>
</dbReference>
<dbReference type="InterPro" id="IPR002421">
    <property type="entry name" value="5-3_exonuclease"/>
</dbReference>
<feature type="compositionally biased region" description="Low complexity" evidence="18">
    <location>
        <begin position="355"/>
        <end position="384"/>
    </location>
</feature>
<keyword evidence="5 17" id="KW-0808">Transferase</keyword>
<dbReference type="InterPro" id="IPR036279">
    <property type="entry name" value="5-3_exonuclease_C_sf"/>
</dbReference>
<dbReference type="Gene3D" id="3.40.50.1010">
    <property type="entry name" value="5'-nuclease"/>
    <property type="match status" value="1"/>
</dbReference>